<dbReference type="AlphaFoldDB" id="A0A4R2NII4"/>
<protein>
    <submittedName>
        <fullName evidence="2">FAD-dependent sensor of blue light</fullName>
    </submittedName>
</protein>
<dbReference type="InterPro" id="IPR007024">
    <property type="entry name" value="BLUF_domain"/>
</dbReference>
<organism evidence="2 3">
    <name type="scientific">Rhodovulum adriaticum</name>
    <name type="common">Rhodopseudomonas adriatica</name>
    <dbReference type="NCBI Taxonomy" id="35804"/>
    <lineage>
        <taxon>Bacteria</taxon>
        <taxon>Pseudomonadati</taxon>
        <taxon>Pseudomonadota</taxon>
        <taxon>Alphaproteobacteria</taxon>
        <taxon>Rhodobacterales</taxon>
        <taxon>Paracoccaceae</taxon>
        <taxon>Rhodovulum</taxon>
    </lineage>
</organism>
<comment type="caution">
    <text evidence="2">The sequence shown here is derived from an EMBL/GenBank/DDBJ whole genome shotgun (WGS) entry which is preliminary data.</text>
</comment>
<evidence type="ECO:0000313" key="3">
    <source>
        <dbReference type="Proteomes" id="UP000295733"/>
    </source>
</evidence>
<keyword evidence="3" id="KW-1185">Reference proteome</keyword>
<dbReference type="GO" id="GO:0071949">
    <property type="term" value="F:FAD binding"/>
    <property type="evidence" value="ECO:0007669"/>
    <property type="project" value="InterPro"/>
</dbReference>
<dbReference type="GO" id="GO:0009882">
    <property type="term" value="F:blue light photoreceptor activity"/>
    <property type="evidence" value="ECO:0007669"/>
    <property type="project" value="InterPro"/>
</dbReference>
<dbReference type="SMART" id="SM01034">
    <property type="entry name" value="BLUF"/>
    <property type="match status" value="1"/>
</dbReference>
<name>A0A4R2NII4_RHOAD</name>
<dbReference type="SUPFAM" id="SSF54975">
    <property type="entry name" value="Acylphosphatase/BLUF domain-like"/>
    <property type="match status" value="1"/>
</dbReference>
<sequence>MLLSEALPARTDETNVFRLAYVSRARRALTRPEAEALAVASAGQNRERGVSGVLLHGHGLFLQWLEGPAAEVCDLMARIERDPRHEEVAVLCAGWIGQRRFSDWSMRVIGPTGSDGAAILVPLAGGDRGRTRAAQAARAFDAAARLYLADGLGGPIWEDLAADLVQPLAKGGEAALAPLPEVLLTSPRARAAFTDALCRMLAQGWTEDRFTGLDVALASVRLNRLLLRAGRSCEPIQSRGAVVLLVPENATEIIGAMVKADLLRASGYSVKFLPAAQTRTLAPVLDATEGCPVMVYGGRLGIDAGDARRARALGAWLAGERPGRTVLTCGRATGALSEWPDRLEFLTQARAPFAGRGVDWSAVAALAAARPGARMH</sequence>
<reference evidence="2 3" key="1">
    <citation type="submission" date="2019-03" db="EMBL/GenBank/DDBJ databases">
        <title>Genomic Encyclopedia of Type Strains, Phase IV (KMG-IV): sequencing the most valuable type-strain genomes for metagenomic binning, comparative biology and taxonomic classification.</title>
        <authorList>
            <person name="Goeker M."/>
        </authorList>
    </citation>
    <scope>NUCLEOTIDE SEQUENCE [LARGE SCALE GENOMIC DNA]</scope>
    <source>
        <strain evidence="2 3">DSM 2781</strain>
    </source>
</reference>
<evidence type="ECO:0000313" key="2">
    <source>
        <dbReference type="EMBL" id="TCP21190.1"/>
    </source>
</evidence>
<dbReference type="Gene3D" id="3.30.70.100">
    <property type="match status" value="1"/>
</dbReference>
<feature type="domain" description="BLUF" evidence="1">
    <location>
        <begin position="16"/>
        <end position="107"/>
    </location>
</feature>
<dbReference type="InterPro" id="IPR036046">
    <property type="entry name" value="Acylphosphatase-like_dom_sf"/>
</dbReference>
<dbReference type="OrthoDB" id="196105at2"/>
<proteinExistence type="predicted"/>
<dbReference type="PROSITE" id="PS50925">
    <property type="entry name" value="BLUF"/>
    <property type="match status" value="1"/>
</dbReference>
<dbReference type="RefSeq" id="WP_132604959.1">
    <property type="nucleotide sequence ID" value="NZ_NRRP01000031.1"/>
</dbReference>
<accession>A0A4R2NII4</accession>
<gene>
    <name evidence="2" type="ORF">EV656_1122</name>
</gene>
<dbReference type="Proteomes" id="UP000295733">
    <property type="component" value="Unassembled WGS sequence"/>
</dbReference>
<evidence type="ECO:0000259" key="1">
    <source>
        <dbReference type="PROSITE" id="PS50925"/>
    </source>
</evidence>
<dbReference type="EMBL" id="SLXL01000012">
    <property type="protein sequence ID" value="TCP21190.1"/>
    <property type="molecule type" value="Genomic_DNA"/>
</dbReference>
<dbReference type="Pfam" id="PF04940">
    <property type="entry name" value="BLUF"/>
    <property type="match status" value="1"/>
</dbReference>